<accession>A0A7M5UU06</accession>
<dbReference type="InterPro" id="IPR007518">
    <property type="entry name" value="MINDY"/>
</dbReference>
<feature type="compositionally biased region" description="Polar residues" evidence="3">
    <location>
        <begin position="60"/>
        <end position="85"/>
    </location>
</feature>
<evidence type="ECO:0000313" key="6">
    <source>
        <dbReference type="Proteomes" id="UP000594262"/>
    </source>
</evidence>
<dbReference type="InterPro" id="IPR033979">
    <property type="entry name" value="MINDY_domain"/>
</dbReference>
<keyword evidence="6" id="KW-1185">Reference proteome</keyword>
<feature type="compositionally biased region" description="Basic and acidic residues" evidence="3">
    <location>
        <begin position="138"/>
        <end position="147"/>
    </location>
</feature>
<feature type="compositionally biased region" description="Polar residues" evidence="3">
    <location>
        <begin position="1"/>
        <end position="49"/>
    </location>
</feature>
<comment type="catalytic activity">
    <reaction evidence="2">
        <text>Thiol-dependent hydrolysis of ester, thioester, amide, peptide and isopeptide bonds formed by the C-terminal Gly of ubiquitin (a 76-residue protein attached to proteins as an intracellular targeting signal).</text>
        <dbReference type="EC" id="3.4.19.12"/>
    </reaction>
</comment>
<dbReference type="GO" id="GO:1990380">
    <property type="term" value="F:K48-linked deubiquitinase activity"/>
    <property type="evidence" value="ECO:0007669"/>
    <property type="project" value="UniProtKB-UniRule"/>
</dbReference>
<keyword evidence="2" id="KW-0833">Ubl conjugation pathway</keyword>
<dbReference type="PANTHER" id="PTHR18063">
    <property type="entry name" value="NF-E2 INDUCIBLE PROTEIN"/>
    <property type="match status" value="1"/>
</dbReference>
<feature type="domain" description="MINDY deubiquitinase" evidence="4">
    <location>
        <begin position="189"/>
        <end position="441"/>
    </location>
</feature>
<dbReference type="GO" id="GO:0071108">
    <property type="term" value="P:protein K48-linked deubiquitination"/>
    <property type="evidence" value="ECO:0007669"/>
    <property type="project" value="TreeGrafter"/>
</dbReference>
<dbReference type="GO" id="GO:0140934">
    <property type="term" value="F:histone deubiquitinase activity"/>
    <property type="evidence" value="ECO:0007669"/>
    <property type="project" value="UniProtKB-UniRule"/>
</dbReference>
<dbReference type="GO" id="GO:0071944">
    <property type="term" value="C:cell periphery"/>
    <property type="evidence" value="ECO:0007669"/>
    <property type="project" value="TreeGrafter"/>
</dbReference>
<feature type="compositionally biased region" description="Basic and acidic residues" evidence="3">
    <location>
        <begin position="108"/>
        <end position="117"/>
    </location>
</feature>
<evidence type="ECO:0000256" key="3">
    <source>
        <dbReference type="SAM" id="MobiDB-lite"/>
    </source>
</evidence>
<evidence type="ECO:0000313" key="5">
    <source>
        <dbReference type="EnsemblMetazoa" id="CLYHEMP002605.1"/>
    </source>
</evidence>
<evidence type="ECO:0000256" key="1">
    <source>
        <dbReference type="ARBA" id="ARBA00006616"/>
    </source>
</evidence>
<keyword evidence="2" id="KW-0788">Thiol protease</keyword>
<dbReference type="GO" id="GO:0005829">
    <property type="term" value="C:cytosol"/>
    <property type="evidence" value="ECO:0007669"/>
    <property type="project" value="TreeGrafter"/>
</dbReference>
<feature type="region of interest" description="Disordered" evidence="3">
    <location>
        <begin position="1"/>
        <end position="185"/>
    </location>
</feature>
<feature type="region of interest" description="Disordered" evidence="3">
    <location>
        <begin position="540"/>
        <end position="606"/>
    </location>
</feature>
<dbReference type="PANTHER" id="PTHR18063:SF6">
    <property type="entry name" value="UBIQUITIN CARBOXYL-TERMINAL HYDROLASE"/>
    <property type="match status" value="1"/>
</dbReference>
<evidence type="ECO:0000256" key="2">
    <source>
        <dbReference type="RuleBase" id="RU367139"/>
    </source>
</evidence>
<keyword evidence="2" id="KW-0645">Protease</keyword>
<protein>
    <recommendedName>
        <fullName evidence="2">Ubiquitin carboxyl-terminal hydrolase</fullName>
        <ecNumber evidence="2">3.4.19.12</ecNumber>
    </recommendedName>
</protein>
<dbReference type="OrthoDB" id="10261212at2759"/>
<dbReference type="RefSeq" id="XP_066929788.1">
    <property type="nucleotide sequence ID" value="XM_067073687.1"/>
</dbReference>
<sequence>MESDQNNAEEVSTGGNENMDSPPQVSTVEPTQVKETNDKSPPQSASAENSVEDRNDMSIDESSVLSSDGGTMDQSMESQKTNTSMEEVRDSPSSDTTQPQGDVVDGENVEKNDEPVKESSNVPHTEDTTETTVDDSDATTKLEPAKQDDDDIVQVKPDPPTDDSSIETSTSASQQQSISAPRDQQQDSIYHLKWFDWKGIQTPIITQNENGPCPLLGIANVLILARKIELPPMQQIISGKQLMEYIGDCILSSAPEQDRDNEELILNYQQNMQDAIDIMYKLQTGIDVNVKFTGVVDFEFTRECIVFDLLKIALYHGWMVDPQDEPAVKAIHNLSYNQIVEKMLTAKESTYDNVLSEGLAIEDFLSRTASQLTYHGLCELNNTVQEEELCVFFRNNHFSTLYKHKGELFLLVTDQGFLTEPAVIWETLVNIEGDGQFVNSEYRSIQLDSNTVPPAPQAAAGANTAVHPSESKTSTATMQSNLSQEDQDYLIALSLQQQDGSSPVTQPKFSSDDSSKQQSQQSRIDQDHALALQLQEDEDRRARLEQQQQQQQGDPQQAQGNPPPPQQPQGNPLPQQSQQPSSNQRPPQGNSGSQRLQEKDDKCVII</sequence>
<dbReference type="EnsemblMetazoa" id="CLYHEMT002605.1">
    <property type="protein sequence ID" value="CLYHEMP002605.1"/>
    <property type="gene ID" value="CLYHEMG002605"/>
</dbReference>
<dbReference type="AlphaFoldDB" id="A0A7M5UU06"/>
<feature type="compositionally biased region" description="Polar residues" evidence="3">
    <location>
        <begin position="497"/>
        <end position="509"/>
    </location>
</feature>
<comment type="similarity">
    <text evidence="1 2">Belongs to the MINDY deubiquitinase family. FAM63 subfamily.</text>
</comment>
<feature type="region of interest" description="Disordered" evidence="3">
    <location>
        <begin position="497"/>
        <end position="525"/>
    </location>
</feature>
<dbReference type="EC" id="3.4.19.12" evidence="2"/>
<feature type="compositionally biased region" description="Acidic residues" evidence="3">
    <location>
        <begin position="128"/>
        <end position="137"/>
    </location>
</feature>
<dbReference type="GeneID" id="136817343"/>
<feature type="compositionally biased region" description="Low complexity" evidence="3">
    <location>
        <begin position="568"/>
        <end position="591"/>
    </location>
</feature>
<dbReference type="GO" id="GO:0016807">
    <property type="term" value="F:cysteine-type carboxypeptidase activity"/>
    <property type="evidence" value="ECO:0007669"/>
    <property type="project" value="TreeGrafter"/>
</dbReference>
<name>A0A7M5UU06_9CNID</name>
<dbReference type="GO" id="GO:0006508">
    <property type="term" value="P:proteolysis"/>
    <property type="evidence" value="ECO:0007669"/>
    <property type="project" value="UniProtKB-KW"/>
</dbReference>
<feature type="compositionally biased region" description="Low complexity" evidence="3">
    <location>
        <begin position="166"/>
        <end position="180"/>
    </location>
</feature>
<dbReference type="GO" id="GO:0004843">
    <property type="term" value="F:cysteine-type deubiquitinase activity"/>
    <property type="evidence" value="ECO:0007669"/>
    <property type="project" value="UniProtKB-UniRule"/>
</dbReference>
<organism evidence="5 6">
    <name type="scientific">Clytia hemisphaerica</name>
    <dbReference type="NCBI Taxonomy" id="252671"/>
    <lineage>
        <taxon>Eukaryota</taxon>
        <taxon>Metazoa</taxon>
        <taxon>Cnidaria</taxon>
        <taxon>Hydrozoa</taxon>
        <taxon>Hydroidolina</taxon>
        <taxon>Leptothecata</taxon>
        <taxon>Obeliida</taxon>
        <taxon>Clytiidae</taxon>
        <taxon>Clytia</taxon>
    </lineage>
</organism>
<keyword evidence="2" id="KW-0378">Hydrolase</keyword>
<comment type="function">
    <text evidence="2">Hydrolase that can specifically remove 'Lys-48'-linked conjugated ubiquitin from proteins. Has exodeubiquitinase activity and has a preference for long polyubiquitin chains. May play a regulatory role at the level of protein turnover.</text>
</comment>
<feature type="compositionally biased region" description="Low complexity" evidence="3">
    <location>
        <begin position="546"/>
        <end position="560"/>
    </location>
</feature>
<dbReference type="GO" id="GO:0036435">
    <property type="term" value="F:K48-linked polyubiquitin modification-dependent protein binding"/>
    <property type="evidence" value="ECO:0007669"/>
    <property type="project" value="UniProtKB-UniRule"/>
</dbReference>
<evidence type="ECO:0000259" key="4">
    <source>
        <dbReference type="Pfam" id="PF04424"/>
    </source>
</evidence>
<dbReference type="Proteomes" id="UP000594262">
    <property type="component" value="Unplaced"/>
</dbReference>
<proteinExistence type="inferred from homology"/>
<reference evidence="5" key="1">
    <citation type="submission" date="2021-01" db="UniProtKB">
        <authorList>
            <consortium name="EnsemblMetazoa"/>
        </authorList>
    </citation>
    <scope>IDENTIFICATION</scope>
</reference>
<feature type="compositionally biased region" description="Basic and acidic residues" evidence="3">
    <location>
        <begin position="596"/>
        <end position="606"/>
    </location>
</feature>
<dbReference type="Pfam" id="PF04424">
    <property type="entry name" value="MINDY_DUB"/>
    <property type="match status" value="1"/>
</dbReference>